<feature type="compositionally biased region" description="Basic residues" evidence="5">
    <location>
        <begin position="60"/>
        <end position="70"/>
    </location>
</feature>
<evidence type="ECO:0000256" key="4">
    <source>
        <dbReference type="ARBA" id="ARBA00023242"/>
    </source>
</evidence>
<dbReference type="PROSITE" id="PS50048">
    <property type="entry name" value="ZN2_CY6_FUNGAL_2"/>
    <property type="match status" value="1"/>
</dbReference>
<evidence type="ECO:0000256" key="1">
    <source>
        <dbReference type="ARBA" id="ARBA00023015"/>
    </source>
</evidence>
<dbReference type="Pfam" id="PF00172">
    <property type="entry name" value="Zn_clus"/>
    <property type="match status" value="1"/>
</dbReference>
<accession>A0A1V6YFZ7</accession>
<dbReference type="EMBL" id="MOOB01000021">
    <property type="protein sequence ID" value="OQE86311.1"/>
    <property type="molecule type" value="Genomic_DNA"/>
</dbReference>
<feature type="region of interest" description="Disordered" evidence="5">
    <location>
        <begin position="56"/>
        <end position="95"/>
    </location>
</feature>
<dbReference type="GO" id="GO:0001228">
    <property type="term" value="F:DNA-binding transcription activator activity, RNA polymerase II-specific"/>
    <property type="evidence" value="ECO:0007669"/>
    <property type="project" value="TreeGrafter"/>
</dbReference>
<evidence type="ECO:0000313" key="9">
    <source>
        <dbReference type="Proteomes" id="UP000191691"/>
    </source>
</evidence>
<dbReference type="InterPro" id="IPR021858">
    <property type="entry name" value="Fun_TF"/>
</dbReference>
<dbReference type="Pfam" id="PF11951">
    <property type="entry name" value="Fungal_trans_2"/>
    <property type="match status" value="1"/>
</dbReference>
<sequence length="397" mass="44581">MPIRRPHPKSRHGCSSCKRRRVKCDETRPVCKNCRRREDEDTCVYTTLGPFVFAKDTRGSPRRALQKSKSPRSDSGSASDRPSHSLHNPFTSSGATADAPAINVQHLELELQWIRHTHKLFARNEETRKVWELSVLQEAFQAPFLMHGIIALTALHLSHEHRDNQQAEWLSMAVAHKSTALSMFSTQLNDITESNAKAMMSFAGIAVAFSFASALACPDPDDGPSLPALIDVFVLARGVQAVVNQATDFLHHSNFAPLFNIVSPEVIIPEATLEAFDRLDNLNDQCYEYSAEHNVQSYKKVIASLRDLVCFTYAEPRSLTLAAGWAIRSSQHYLKELNNRAPFALVVLAHYCVFLHQARDNWCIGSWGQAVFEEIKLLLDPSWKSHLGWPISEISIP</sequence>
<reference evidence="7" key="3">
    <citation type="submission" date="2021-07" db="EMBL/GenBank/DDBJ databases">
        <authorList>
            <person name="Branca A.L. A."/>
        </authorList>
    </citation>
    <scope>NUCLEOTIDE SEQUENCE</scope>
</reference>
<evidence type="ECO:0000256" key="2">
    <source>
        <dbReference type="ARBA" id="ARBA00023125"/>
    </source>
</evidence>
<evidence type="ECO:0000313" key="7">
    <source>
        <dbReference type="EMBL" id="CAG8064067.1"/>
    </source>
</evidence>
<dbReference type="EMBL" id="CAJVNV010000122">
    <property type="protein sequence ID" value="CAG8064067.1"/>
    <property type="molecule type" value="Genomic_DNA"/>
</dbReference>
<dbReference type="InterPro" id="IPR036864">
    <property type="entry name" value="Zn2-C6_fun-type_DNA-bd_sf"/>
</dbReference>
<dbReference type="PANTHER" id="PTHR47784:SF5">
    <property type="entry name" value="STEROL UPTAKE CONTROL PROTEIN 2"/>
    <property type="match status" value="1"/>
</dbReference>
<dbReference type="GO" id="GO:0003677">
    <property type="term" value="F:DNA binding"/>
    <property type="evidence" value="ECO:0007669"/>
    <property type="project" value="UniProtKB-KW"/>
</dbReference>
<proteinExistence type="predicted"/>
<organism evidence="8 9">
    <name type="scientific">Penicillium nalgiovense</name>
    <dbReference type="NCBI Taxonomy" id="60175"/>
    <lineage>
        <taxon>Eukaryota</taxon>
        <taxon>Fungi</taxon>
        <taxon>Dikarya</taxon>
        <taxon>Ascomycota</taxon>
        <taxon>Pezizomycotina</taxon>
        <taxon>Eurotiomycetes</taxon>
        <taxon>Eurotiomycetidae</taxon>
        <taxon>Eurotiales</taxon>
        <taxon>Aspergillaceae</taxon>
        <taxon>Penicillium</taxon>
    </lineage>
</organism>
<dbReference type="CDD" id="cd00067">
    <property type="entry name" value="GAL4"/>
    <property type="match status" value="1"/>
</dbReference>
<feature type="domain" description="Zn(2)-C6 fungal-type" evidence="6">
    <location>
        <begin position="13"/>
        <end position="45"/>
    </location>
</feature>
<dbReference type="GO" id="GO:0008270">
    <property type="term" value="F:zinc ion binding"/>
    <property type="evidence" value="ECO:0007669"/>
    <property type="project" value="InterPro"/>
</dbReference>
<dbReference type="STRING" id="60175.A0A1V6YFZ7"/>
<dbReference type="Proteomes" id="UP000191691">
    <property type="component" value="Unassembled WGS sequence"/>
</dbReference>
<evidence type="ECO:0000256" key="3">
    <source>
        <dbReference type="ARBA" id="ARBA00023163"/>
    </source>
</evidence>
<dbReference type="InterPro" id="IPR001138">
    <property type="entry name" value="Zn2Cys6_DnaBD"/>
</dbReference>
<dbReference type="PROSITE" id="PS00463">
    <property type="entry name" value="ZN2_CY6_FUNGAL_1"/>
    <property type="match status" value="1"/>
</dbReference>
<dbReference type="SMART" id="SM00066">
    <property type="entry name" value="GAL4"/>
    <property type="match status" value="1"/>
</dbReference>
<dbReference type="InterPro" id="IPR053157">
    <property type="entry name" value="Sterol_Uptake_Regulator"/>
</dbReference>
<dbReference type="OrthoDB" id="4937900at2759"/>
<dbReference type="Proteomes" id="UP001153461">
    <property type="component" value="Unassembled WGS sequence"/>
</dbReference>
<evidence type="ECO:0000313" key="8">
    <source>
        <dbReference type="EMBL" id="OQE86311.1"/>
    </source>
</evidence>
<dbReference type="SUPFAM" id="SSF57701">
    <property type="entry name" value="Zn2/Cys6 DNA-binding domain"/>
    <property type="match status" value="1"/>
</dbReference>
<evidence type="ECO:0000259" key="6">
    <source>
        <dbReference type="PROSITE" id="PS50048"/>
    </source>
</evidence>
<keyword evidence="2" id="KW-0238">DNA-binding</keyword>
<reference evidence="8" key="1">
    <citation type="submission" date="2016-10" db="EMBL/GenBank/DDBJ databases">
        <title>Uncovering the secondary metabolism of Penicillium species provides insights into the evolution of 6-MSA pathways.</title>
        <authorList>
            <person name="Nielsen J.C."/>
            <person name="Nielsen J."/>
        </authorList>
    </citation>
    <scope>NUCLEOTIDE SEQUENCE [LARGE SCALE GENOMIC DNA]</scope>
    <source>
        <strain evidence="8">IBT 13039</strain>
    </source>
</reference>
<dbReference type="PANTHER" id="PTHR47784">
    <property type="entry name" value="STEROL UPTAKE CONTROL PROTEIN 2"/>
    <property type="match status" value="1"/>
</dbReference>
<reference evidence="9" key="2">
    <citation type="journal article" date="2017" name="Nat. Microbiol.">
        <title>Global analysis of biosynthetic gene clusters reveals vast potential of secondary metabolite production in Penicillium species.</title>
        <authorList>
            <person name="Nielsen J.C."/>
            <person name="Grijseels S."/>
            <person name="Prigent S."/>
            <person name="Ji B."/>
            <person name="Dainat J."/>
            <person name="Nielsen K.F."/>
            <person name="Frisvad J.C."/>
            <person name="Workman M."/>
            <person name="Nielsen J."/>
        </authorList>
    </citation>
    <scope>NUCLEOTIDE SEQUENCE [LARGE SCALE GENOMIC DNA]</scope>
    <source>
        <strain evidence="9">IBT 13039</strain>
    </source>
</reference>
<name>A0A1V6YFZ7_PENNA</name>
<dbReference type="AlphaFoldDB" id="A0A1V6YFZ7"/>
<protein>
    <recommendedName>
        <fullName evidence="6">Zn(2)-C6 fungal-type domain-containing protein</fullName>
    </recommendedName>
</protein>
<dbReference type="Gene3D" id="4.10.240.10">
    <property type="entry name" value="Zn(2)-C6 fungal-type DNA-binding domain"/>
    <property type="match status" value="1"/>
</dbReference>
<keyword evidence="4" id="KW-0539">Nucleus</keyword>
<evidence type="ECO:0000256" key="5">
    <source>
        <dbReference type="SAM" id="MobiDB-lite"/>
    </source>
</evidence>
<keyword evidence="3" id="KW-0804">Transcription</keyword>
<gene>
    <name evidence="8" type="ORF">PENNAL_c0021G09868</name>
    <name evidence="7" type="ORF">PNAL_LOCUS3659</name>
</gene>
<feature type="compositionally biased region" description="Polar residues" evidence="5">
    <location>
        <begin position="73"/>
        <end position="95"/>
    </location>
</feature>
<keyword evidence="1" id="KW-0805">Transcription regulation</keyword>
<comment type="caution">
    <text evidence="8">The sequence shown here is derived from an EMBL/GenBank/DDBJ whole genome shotgun (WGS) entry which is preliminary data.</text>
</comment>
<keyword evidence="9" id="KW-1185">Reference proteome</keyword>